<reference evidence="1" key="1">
    <citation type="submission" date="2021-04" db="EMBL/GenBank/DDBJ databases">
        <authorList>
            <person name="Tunstrom K."/>
        </authorList>
    </citation>
    <scope>NUCLEOTIDE SEQUENCE</scope>
</reference>
<evidence type="ECO:0000313" key="1">
    <source>
        <dbReference type="EMBL" id="CAG5039036.1"/>
    </source>
</evidence>
<organism evidence="1 2">
    <name type="scientific">Parnassius apollo</name>
    <name type="common">Apollo butterfly</name>
    <name type="synonym">Papilio apollo</name>
    <dbReference type="NCBI Taxonomy" id="110799"/>
    <lineage>
        <taxon>Eukaryota</taxon>
        <taxon>Metazoa</taxon>
        <taxon>Ecdysozoa</taxon>
        <taxon>Arthropoda</taxon>
        <taxon>Hexapoda</taxon>
        <taxon>Insecta</taxon>
        <taxon>Pterygota</taxon>
        <taxon>Neoptera</taxon>
        <taxon>Endopterygota</taxon>
        <taxon>Lepidoptera</taxon>
        <taxon>Glossata</taxon>
        <taxon>Ditrysia</taxon>
        <taxon>Papilionoidea</taxon>
        <taxon>Papilionidae</taxon>
        <taxon>Parnassiinae</taxon>
        <taxon>Parnassini</taxon>
        <taxon>Parnassius</taxon>
        <taxon>Parnassius</taxon>
    </lineage>
</organism>
<evidence type="ECO:0000313" key="2">
    <source>
        <dbReference type="Proteomes" id="UP000691718"/>
    </source>
</evidence>
<accession>A0A8S3XS40</accession>
<dbReference type="OrthoDB" id="6918678at2759"/>
<comment type="caution">
    <text evidence="1">The sequence shown here is derived from an EMBL/GenBank/DDBJ whole genome shotgun (WGS) entry which is preliminary data.</text>
</comment>
<dbReference type="AlphaFoldDB" id="A0A8S3XS40"/>
<protein>
    <submittedName>
        <fullName evidence="1">(apollo) hypothetical protein</fullName>
    </submittedName>
</protein>
<sequence length="133" mass="15156">MEPIKKSVADLTEHFNLRMVEFQKDLKSAIPATSPNSNINHQFNTFRSFVLTAPENFQLQVELLSRQKDNMEMRHRKKILLVHGVKENKKENTSACAVKVLSDYLKIPGILSESISRSHRLAQAGTDRPLLSL</sequence>
<gene>
    <name evidence="1" type="ORF">PAPOLLO_LOCUS21516</name>
</gene>
<dbReference type="Proteomes" id="UP000691718">
    <property type="component" value="Unassembled WGS sequence"/>
</dbReference>
<name>A0A8S3XS40_PARAO</name>
<proteinExistence type="predicted"/>
<keyword evidence="2" id="KW-1185">Reference proteome</keyword>
<dbReference type="EMBL" id="CAJQZP010001331">
    <property type="protein sequence ID" value="CAG5039036.1"/>
    <property type="molecule type" value="Genomic_DNA"/>
</dbReference>